<dbReference type="PANTHER" id="PTHR10366">
    <property type="entry name" value="NAD DEPENDENT EPIMERASE/DEHYDRATASE"/>
    <property type="match status" value="1"/>
</dbReference>
<dbReference type="InterPro" id="IPR036291">
    <property type="entry name" value="NAD(P)-bd_dom_sf"/>
</dbReference>
<evidence type="ECO:0000313" key="4">
    <source>
        <dbReference type="Proteomes" id="UP000694569"/>
    </source>
</evidence>
<dbReference type="SUPFAM" id="SSF51735">
    <property type="entry name" value="NAD(P)-binding Rossmann-fold domains"/>
    <property type="match status" value="1"/>
</dbReference>
<dbReference type="InterPro" id="IPR050425">
    <property type="entry name" value="NAD(P)_dehydrat-like"/>
</dbReference>
<dbReference type="GO" id="GO:0016616">
    <property type="term" value="F:oxidoreductase activity, acting on the CH-OH group of donors, NAD or NADP as acceptor"/>
    <property type="evidence" value="ECO:0007669"/>
    <property type="project" value="InterPro"/>
</dbReference>
<dbReference type="Ensembl" id="ENSLLET00000005575.1">
    <property type="protein sequence ID" value="ENSLLEP00000005337.1"/>
    <property type="gene ID" value="ENSLLEG00000003408.1"/>
</dbReference>
<proteinExistence type="predicted"/>
<dbReference type="PANTHER" id="PTHR10366:SF832">
    <property type="entry name" value="3-BETA HYDROXYSTEROID DEHYDROGENASE_ISOMERASE DOMAIN-CONTAINING PROTEIN"/>
    <property type="match status" value="1"/>
</dbReference>
<dbReference type="AlphaFoldDB" id="A0A8C5LUN7"/>
<reference evidence="3" key="1">
    <citation type="submission" date="2025-08" db="UniProtKB">
        <authorList>
            <consortium name="Ensembl"/>
        </authorList>
    </citation>
    <scope>IDENTIFICATION</scope>
</reference>
<organism evidence="3 4">
    <name type="scientific">Leptobrachium leishanense</name>
    <name type="common">Leishan spiny toad</name>
    <dbReference type="NCBI Taxonomy" id="445787"/>
    <lineage>
        <taxon>Eukaryota</taxon>
        <taxon>Metazoa</taxon>
        <taxon>Chordata</taxon>
        <taxon>Craniata</taxon>
        <taxon>Vertebrata</taxon>
        <taxon>Euteleostomi</taxon>
        <taxon>Amphibia</taxon>
        <taxon>Batrachia</taxon>
        <taxon>Anura</taxon>
        <taxon>Pelobatoidea</taxon>
        <taxon>Megophryidae</taxon>
        <taxon>Leptobrachium</taxon>
    </lineage>
</organism>
<evidence type="ECO:0000259" key="2">
    <source>
        <dbReference type="Pfam" id="PF01073"/>
    </source>
</evidence>
<accession>A0A8C5LUN7</accession>
<dbReference type="InterPro" id="IPR002225">
    <property type="entry name" value="3Beta_OHSteriod_DH/Estase"/>
</dbReference>
<dbReference type="Gene3D" id="3.40.50.720">
    <property type="entry name" value="NAD(P)-binding Rossmann-like Domain"/>
    <property type="match status" value="1"/>
</dbReference>
<sequence>MAKDLVYLVTGGCGYLGEQIVKLLVTEDYVKEVRILFHIREGSELRQFSTVTFVRGDITDLNQVLKAMEGVDVVIHTAALLDYFDNLPYHKMETVNVGGTDNVINACLALNVTYIVFTGSIAAVGPNTLNEPMLR</sequence>
<dbReference type="OrthoDB" id="10262413at2759"/>
<dbReference type="GeneTree" id="ENSGT00940000167381"/>
<dbReference type="Proteomes" id="UP000694569">
    <property type="component" value="Unplaced"/>
</dbReference>
<reference evidence="3" key="2">
    <citation type="submission" date="2025-09" db="UniProtKB">
        <authorList>
            <consortium name="Ensembl"/>
        </authorList>
    </citation>
    <scope>IDENTIFICATION</scope>
</reference>
<name>A0A8C5LUN7_9ANUR</name>
<keyword evidence="4" id="KW-1185">Reference proteome</keyword>
<feature type="domain" description="3-beta hydroxysteroid dehydrogenase/isomerase" evidence="2">
    <location>
        <begin position="8"/>
        <end position="134"/>
    </location>
</feature>
<evidence type="ECO:0000313" key="3">
    <source>
        <dbReference type="Ensembl" id="ENSLLEP00000005337.1"/>
    </source>
</evidence>
<dbReference type="Pfam" id="PF01073">
    <property type="entry name" value="3Beta_HSD"/>
    <property type="match status" value="1"/>
</dbReference>
<keyword evidence="1" id="KW-0560">Oxidoreductase</keyword>
<dbReference type="GO" id="GO:0006694">
    <property type="term" value="P:steroid biosynthetic process"/>
    <property type="evidence" value="ECO:0007669"/>
    <property type="project" value="InterPro"/>
</dbReference>
<protein>
    <recommendedName>
        <fullName evidence="2">3-beta hydroxysteroid dehydrogenase/isomerase domain-containing protein</fullName>
    </recommendedName>
</protein>
<evidence type="ECO:0000256" key="1">
    <source>
        <dbReference type="ARBA" id="ARBA00023002"/>
    </source>
</evidence>